<dbReference type="InterPro" id="IPR051275">
    <property type="entry name" value="Cell_adhesion_signaling"/>
</dbReference>
<gene>
    <name evidence="8" type="ORF">RUM43_009702</name>
</gene>
<dbReference type="CDD" id="cd00096">
    <property type="entry name" value="Ig"/>
    <property type="match status" value="1"/>
</dbReference>
<dbReference type="AlphaFoldDB" id="A0AAN8P784"/>
<evidence type="ECO:0000313" key="9">
    <source>
        <dbReference type="Proteomes" id="UP001372834"/>
    </source>
</evidence>
<dbReference type="SMART" id="SM00408">
    <property type="entry name" value="IGc2"/>
    <property type="match status" value="2"/>
</dbReference>
<keyword evidence="6" id="KW-0732">Signal</keyword>
<dbReference type="InterPro" id="IPR003598">
    <property type="entry name" value="Ig_sub2"/>
</dbReference>
<evidence type="ECO:0000256" key="4">
    <source>
        <dbReference type="ARBA" id="ARBA00023180"/>
    </source>
</evidence>
<comment type="caution">
    <text evidence="8">The sequence shown here is derived from an EMBL/GenBank/DDBJ whole genome shotgun (WGS) entry which is preliminary data.</text>
</comment>
<evidence type="ECO:0000256" key="2">
    <source>
        <dbReference type="ARBA" id="ARBA00023136"/>
    </source>
</evidence>
<dbReference type="PANTHER" id="PTHR11640:SF134">
    <property type="entry name" value="ECHINOID, ISOFORM A-RELATED"/>
    <property type="match status" value="1"/>
</dbReference>
<protein>
    <recommendedName>
        <fullName evidence="7">Ig-like domain-containing protein</fullName>
    </recommendedName>
</protein>
<feature type="signal peptide" evidence="6">
    <location>
        <begin position="1"/>
        <end position="22"/>
    </location>
</feature>
<proteinExistence type="predicted"/>
<dbReference type="PANTHER" id="PTHR11640">
    <property type="entry name" value="NEPHRIN"/>
    <property type="match status" value="1"/>
</dbReference>
<keyword evidence="4" id="KW-0325">Glycoprotein</keyword>
<dbReference type="Pfam" id="PF13927">
    <property type="entry name" value="Ig_3"/>
    <property type="match status" value="1"/>
</dbReference>
<sequence>MSLDFVLFIAGYFFQVLSPTKANLLPLSHMHTTDTPTSRLEKATMWNKCLRLDVLTTSLPSPEGCYFVFAIEIPLIGVTAISAEEGKDTREGETVSLECRFPQLIATENPTYFWLRTNKYKHDNVAIQSTPLESNYRIDFRPEQGRYDLTIVNTSYERDNGMFECRVKASGTGRELHSQAYSLTVLTPPEPPKISPGPNPTTTEGKKLELACSSVGGSPEPYIKWYREGSSHPLDAIVRKANGKEDVTRAVLQLTPTKEDDGAVFKCVVWNRAMADDAKMEATVTLSVNCK</sequence>
<dbReference type="Gene3D" id="2.60.40.10">
    <property type="entry name" value="Immunoglobulins"/>
    <property type="match status" value="2"/>
</dbReference>
<feature type="chain" id="PRO_5042891243" description="Ig-like domain-containing protein" evidence="6">
    <location>
        <begin position="23"/>
        <end position="291"/>
    </location>
</feature>
<dbReference type="SMART" id="SM00409">
    <property type="entry name" value="IG"/>
    <property type="match status" value="2"/>
</dbReference>
<dbReference type="GO" id="GO:0005886">
    <property type="term" value="C:plasma membrane"/>
    <property type="evidence" value="ECO:0007669"/>
    <property type="project" value="TreeGrafter"/>
</dbReference>
<feature type="domain" description="Ig-like" evidence="7">
    <location>
        <begin position="192"/>
        <end position="285"/>
    </location>
</feature>
<dbReference type="InterPro" id="IPR013106">
    <property type="entry name" value="Ig_V-set"/>
</dbReference>
<keyword evidence="5" id="KW-0393">Immunoglobulin domain</keyword>
<dbReference type="InterPro" id="IPR003599">
    <property type="entry name" value="Ig_sub"/>
</dbReference>
<dbReference type="SUPFAM" id="SSF48726">
    <property type="entry name" value="Immunoglobulin"/>
    <property type="match status" value="2"/>
</dbReference>
<dbReference type="GO" id="GO:0005911">
    <property type="term" value="C:cell-cell junction"/>
    <property type="evidence" value="ECO:0007669"/>
    <property type="project" value="TreeGrafter"/>
</dbReference>
<evidence type="ECO:0000256" key="5">
    <source>
        <dbReference type="ARBA" id="ARBA00023319"/>
    </source>
</evidence>
<evidence type="ECO:0000313" key="8">
    <source>
        <dbReference type="EMBL" id="KAK6636050.1"/>
    </source>
</evidence>
<dbReference type="InterPro" id="IPR036179">
    <property type="entry name" value="Ig-like_dom_sf"/>
</dbReference>
<comment type="subcellular location">
    <subcellularLocation>
        <location evidence="1">Membrane</location>
        <topology evidence="1">Single-pass type I membrane protein</topology>
    </subcellularLocation>
</comment>
<dbReference type="InterPro" id="IPR013783">
    <property type="entry name" value="Ig-like_fold"/>
</dbReference>
<evidence type="ECO:0000256" key="1">
    <source>
        <dbReference type="ARBA" id="ARBA00004479"/>
    </source>
</evidence>
<dbReference type="GO" id="GO:0098609">
    <property type="term" value="P:cell-cell adhesion"/>
    <property type="evidence" value="ECO:0007669"/>
    <property type="project" value="TreeGrafter"/>
</dbReference>
<name>A0AAN8P784_POLSC</name>
<dbReference type="Proteomes" id="UP001372834">
    <property type="component" value="Unassembled WGS sequence"/>
</dbReference>
<dbReference type="Pfam" id="PF07686">
    <property type="entry name" value="V-set"/>
    <property type="match status" value="1"/>
</dbReference>
<keyword evidence="3" id="KW-1015">Disulfide bond</keyword>
<evidence type="ECO:0000256" key="3">
    <source>
        <dbReference type="ARBA" id="ARBA00023157"/>
    </source>
</evidence>
<feature type="domain" description="Ig-like" evidence="7">
    <location>
        <begin position="74"/>
        <end position="184"/>
    </location>
</feature>
<organism evidence="8 9">
    <name type="scientific">Polyplax serrata</name>
    <name type="common">Common mouse louse</name>
    <dbReference type="NCBI Taxonomy" id="468196"/>
    <lineage>
        <taxon>Eukaryota</taxon>
        <taxon>Metazoa</taxon>
        <taxon>Ecdysozoa</taxon>
        <taxon>Arthropoda</taxon>
        <taxon>Hexapoda</taxon>
        <taxon>Insecta</taxon>
        <taxon>Pterygota</taxon>
        <taxon>Neoptera</taxon>
        <taxon>Paraneoptera</taxon>
        <taxon>Psocodea</taxon>
        <taxon>Troctomorpha</taxon>
        <taxon>Phthiraptera</taxon>
        <taxon>Anoplura</taxon>
        <taxon>Polyplacidae</taxon>
        <taxon>Polyplax</taxon>
    </lineage>
</organism>
<dbReference type="EMBL" id="JAWJWE010000004">
    <property type="protein sequence ID" value="KAK6636050.1"/>
    <property type="molecule type" value="Genomic_DNA"/>
</dbReference>
<evidence type="ECO:0000256" key="6">
    <source>
        <dbReference type="SAM" id="SignalP"/>
    </source>
</evidence>
<evidence type="ECO:0000259" key="7">
    <source>
        <dbReference type="PROSITE" id="PS50835"/>
    </source>
</evidence>
<dbReference type="InterPro" id="IPR007110">
    <property type="entry name" value="Ig-like_dom"/>
</dbReference>
<dbReference type="GO" id="GO:0050839">
    <property type="term" value="F:cell adhesion molecule binding"/>
    <property type="evidence" value="ECO:0007669"/>
    <property type="project" value="TreeGrafter"/>
</dbReference>
<keyword evidence="2" id="KW-0472">Membrane</keyword>
<accession>A0AAN8P784</accession>
<dbReference type="PROSITE" id="PS50835">
    <property type="entry name" value="IG_LIKE"/>
    <property type="match status" value="2"/>
</dbReference>
<reference evidence="8 9" key="1">
    <citation type="submission" date="2023-10" db="EMBL/GenBank/DDBJ databases">
        <title>Genomes of two closely related lineages of the louse Polyplax serrata with different host specificities.</title>
        <authorList>
            <person name="Martinu J."/>
            <person name="Tarabai H."/>
            <person name="Stefka J."/>
            <person name="Hypsa V."/>
        </authorList>
    </citation>
    <scope>NUCLEOTIDE SEQUENCE [LARGE SCALE GENOMIC DNA]</scope>
    <source>
        <strain evidence="8">HR10_N</strain>
    </source>
</reference>